<organism evidence="2 3">
    <name type="scientific">Deinococcus peraridilitoris (strain DSM 19664 / LMG 22246 / CIP 109416 / KR-200)</name>
    <dbReference type="NCBI Taxonomy" id="937777"/>
    <lineage>
        <taxon>Bacteria</taxon>
        <taxon>Thermotogati</taxon>
        <taxon>Deinococcota</taxon>
        <taxon>Deinococci</taxon>
        <taxon>Deinococcales</taxon>
        <taxon>Deinococcaceae</taxon>
        <taxon>Deinococcus</taxon>
    </lineage>
</organism>
<keyword evidence="3" id="KW-1185">Reference proteome</keyword>
<keyword evidence="1" id="KW-0732">Signal</keyword>
<dbReference type="RefSeq" id="WP_015235373.1">
    <property type="nucleotide sequence ID" value="NC_019793.1"/>
</dbReference>
<evidence type="ECO:0000313" key="2">
    <source>
        <dbReference type="EMBL" id="AFZ67065.1"/>
    </source>
</evidence>
<dbReference type="STRING" id="937777.Deipe_1524"/>
<dbReference type="AlphaFoldDB" id="L0A235"/>
<dbReference type="KEGG" id="dpd:Deipe_1524"/>
<dbReference type="PATRIC" id="fig|937777.3.peg.1527"/>
<evidence type="ECO:0000313" key="3">
    <source>
        <dbReference type="Proteomes" id="UP000010467"/>
    </source>
</evidence>
<dbReference type="EMBL" id="CP003382">
    <property type="protein sequence ID" value="AFZ67065.1"/>
    <property type="molecule type" value="Genomic_DNA"/>
</dbReference>
<name>L0A235_DEIPD</name>
<sequence>MRQILLLAFTMCVSQAGAATYADAPFLGSTLNLPRISFCKVNKCVLLSTTPLPGHVEEMYRVNVPGDSGTYYLNVLRRGGKAIRVGDRAFGQDYFASKAHVELLLFATGTQQKLNADGVQTMLDSNTLTVLRGYAGRKYWVQLANWPGFGLSDILFAITEELQY</sequence>
<dbReference type="HOGENOM" id="CLU_1616304_0_0_0"/>
<reference evidence="3" key="1">
    <citation type="submission" date="2012-03" db="EMBL/GenBank/DDBJ databases">
        <title>Complete sequence of chromosome of Deinococcus peraridilitoris DSM 19664.</title>
        <authorList>
            <person name="Lucas S."/>
            <person name="Copeland A."/>
            <person name="Lapidus A."/>
            <person name="Glavina del Rio T."/>
            <person name="Dalin E."/>
            <person name="Tice H."/>
            <person name="Bruce D."/>
            <person name="Goodwin L."/>
            <person name="Pitluck S."/>
            <person name="Peters L."/>
            <person name="Mikhailova N."/>
            <person name="Lu M."/>
            <person name="Kyrpides N."/>
            <person name="Mavromatis K."/>
            <person name="Ivanova N."/>
            <person name="Brettin T."/>
            <person name="Detter J.C."/>
            <person name="Han C."/>
            <person name="Larimer F."/>
            <person name="Land M."/>
            <person name="Hauser L."/>
            <person name="Markowitz V."/>
            <person name="Cheng J.-F."/>
            <person name="Hugenholtz P."/>
            <person name="Woyke T."/>
            <person name="Wu D."/>
            <person name="Pukall R."/>
            <person name="Steenblock K."/>
            <person name="Brambilla E."/>
            <person name="Klenk H.-P."/>
            <person name="Eisen J.A."/>
        </authorList>
    </citation>
    <scope>NUCLEOTIDE SEQUENCE [LARGE SCALE GENOMIC DNA]</scope>
    <source>
        <strain evidence="3">DSM 19664 / LMG 22246 / CIP 109416 / KR-200</strain>
    </source>
</reference>
<feature type="chain" id="PRO_5003939075" evidence="1">
    <location>
        <begin position="19"/>
        <end position="164"/>
    </location>
</feature>
<feature type="signal peptide" evidence="1">
    <location>
        <begin position="1"/>
        <end position="18"/>
    </location>
</feature>
<protein>
    <submittedName>
        <fullName evidence="2">Uncharacterized protein</fullName>
    </submittedName>
</protein>
<accession>L0A235</accession>
<evidence type="ECO:0000256" key="1">
    <source>
        <dbReference type="SAM" id="SignalP"/>
    </source>
</evidence>
<gene>
    <name evidence="2" type="ordered locus">Deipe_1524</name>
</gene>
<proteinExistence type="predicted"/>
<dbReference type="Proteomes" id="UP000010467">
    <property type="component" value="Chromosome"/>
</dbReference>